<gene>
    <name evidence="2" type="ORF">CI610_00630</name>
</gene>
<protein>
    <submittedName>
        <fullName evidence="2">Uncharacterized protein</fullName>
    </submittedName>
</protein>
<reference evidence="2" key="1">
    <citation type="journal article" date="2017" name="Appl. Environ. Microbiol.">
        <title>Molecular characterization of an Endozoicomonas-like organism causing infection in king scallop Pecten maximus L.</title>
        <authorList>
            <person name="Cano I."/>
            <person name="van Aerle R."/>
            <person name="Ross S."/>
            <person name="Verner-Jeffreys D.W."/>
            <person name="Paley R.K."/>
            <person name="Rimmer G."/>
            <person name="Ryder D."/>
            <person name="Hooper P."/>
            <person name="Stone D."/>
            <person name="Feist S.W."/>
        </authorList>
    </citation>
    <scope>NUCLEOTIDE SEQUENCE</scope>
</reference>
<dbReference type="EMBL" id="NSIT01000019">
    <property type="protein sequence ID" value="PJE80398.1"/>
    <property type="molecule type" value="Genomic_DNA"/>
</dbReference>
<proteinExistence type="predicted"/>
<sequence>MSSRIRLIDITRLKKSSWLVQAESEKALKQARQSLRAYEEMMEDVSMDRKALHKFLNSDEWPAHYRHKARQDLLQFKDELKSAMAQDIAAKRKEIKLASRLLVSRDKKASQAKRVRKGRTGFI</sequence>
<evidence type="ECO:0000256" key="1">
    <source>
        <dbReference type="SAM" id="Coils"/>
    </source>
</evidence>
<accession>A0A2H9TB96</accession>
<name>A0A2H9TB96_9ZZZZ</name>
<feature type="coiled-coil region" evidence="1">
    <location>
        <begin position="21"/>
        <end position="86"/>
    </location>
</feature>
<dbReference type="AlphaFoldDB" id="A0A2H9TB96"/>
<comment type="caution">
    <text evidence="2">The sequence shown here is derived from an EMBL/GenBank/DDBJ whole genome shotgun (WGS) entry which is preliminary data.</text>
</comment>
<organism evidence="2">
    <name type="scientific">invertebrate metagenome</name>
    <dbReference type="NCBI Taxonomy" id="1711999"/>
    <lineage>
        <taxon>unclassified sequences</taxon>
        <taxon>metagenomes</taxon>
        <taxon>organismal metagenomes</taxon>
    </lineage>
</organism>
<evidence type="ECO:0000313" key="2">
    <source>
        <dbReference type="EMBL" id="PJE80398.1"/>
    </source>
</evidence>
<keyword evidence="1" id="KW-0175">Coiled coil</keyword>